<reference evidence="3" key="1">
    <citation type="submission" date="2022-06" db="EMBL/GenBank/DDBJ databases">
        <title>Sphingomonas sp. nov. isolated from rhizosphere soil of tomato.</title>
        <authorList>
            <person name="Dong H."/>
            <person name="Gao R."/>
        </authorList>
    </citation>
    <scope>NUCLEOTIDE SEQUENCE</scope>
    <source>
        <strain evidence="3">MMSM24</strain>
    </source>
</reference>
<evidence type="ECO:0000259" key="2">
    <source>
        <dbReference type="Pfam" id="PF16220"/>
    </source>
</evidence>
<organism evidence="3 4">
    <name type="scientific">Sphingomonas lycopersici</name>
    <dbReference type="NCBI Taxonomy" id="2951807"/>
    <lineage>
        <taxon>Bacteria</taxon>
        <taxon>Pseudomonadati</taxon>
        <taxon>Pseudomonadota</taxon>
        <taxon>Alphaproteobacteria</taxon>
        <taxon>Sphingomonadales</taxon>
        <taxon>Sphingomonadaceae</taxon>
        <taxon>Sphingomonas</taxon>
    </lineage>
</organism>
<comment type="caution">
    <text evidence="3">The sequence shown here is derived from an EMBL/GenBank/DDBJ whole genome shotgun (WGS) entry which is preliminary data.</text>
</comment>
<protein>
    <submittedName>
        <fullName evidence="3">FecR domain-containing protein</fullName>
    </submittedName>
</protein>
<dbReference type="Gene3D" id="2.60.120.1440">
    <property type="match status" value="1"/>
</dbReference>
<accession>A0AA41Z9W7</accession>
<dbReference type="PIRSF" id="PIRSF018266">
    <property type="entry name" value="FecR"/>
    <property type="match status" value="1"/>
</dbReference>
<proteinExistence type="predicted"/>
<feature type="domain" description="FecR N-terminal" evidence="2">
    <location>
        <begin position="14"/>
        <end position="51"/>
    </location>
</feature>
<dbReference type="RefSeq" id="WP_265269543.1">
    <property type="nucleotide sequence ID" value="NZ_JANFAV010000011.1"/>
</dbReference>
<dbReference type="Pfam" id="PF04773">
    <property type="entry name" value="FecR"/>
    <property type="match status" value="1"/>
</dbReference>
<evidence type="ECO:0000259" key="1">
    <source>
        <dbReference type="Pfam" id="PF04773"/>
    </source>
</evidence>
<dbReference type="Pfam" id="PF16220">
    <property type="entry name" value="DUF4880"/>
    <property type="match status" value="1"/>
</dbReference>
<dbReference type="InterPro" id="IPR012373">
    <property type="entry name" value="Ferrdict_sens_TM"/>
</dbReference>
<dbReference type="Proteomes" id="UP001165565">
    <property type="component" value="Unassembled WGS sequence"/>
</dbReference>
<dbReference type="InterPro" id="IPR032623">
    <property type="entry name" value="FecR_N"/>
</dbReference>
<sequence>MTDIATHIDEAVLDAAIAWHLRQETMGAADWAAFTAWLEADAAHARAYDAVSLADATRHPAAVPAIAANDDEAPVRWWRRGRGVALAAGALAAAIAGAVGLREAGLRSPAPVTIAATTPRAVTLGDGTRIALAAGARVEAGARSATLESGRATFRVTHDADHPFTVRAGAWEIQDVGTVFAVTHDSRGVDVSVTEGAVLFDPRDSRIALAAGDALSVLPGNRVIRSRVAPDQTRVLTFTGQPILIAAETIALVAGRDVRVDQRIAMTPFTGVIRLTGDTPRDMAHLARLTGMRVSNEGVGWIIAPSTDPAR</sequence>
<dbReference type="PANTHER" id="PTHR30273">
    <property type="entry name" value="PERIPLASMIC SIGNAL SENSOR AND SIGMA FACTOR ACTIVATOR FECR-RELATED"/>
    <property type="match status" value="1"/>
</dbReference>
<keyword evidence="4" id="KW-1185">Reference proteome</keyword>
<evidence type="ECO:0000313" key="4">
    <source>
        <dbReference type="Proteomes" id="UP001165565"/>
    </source>
</evidence>
<dbReference type="GO" id="GO:0016989">
    <property type="term" value="F:sigma factor antagonist activity"/>
    <property type="evidence" value="ECO:0007669"/>
    <property type="project" value="TreeGrafter"/>
</dbReference>
<evidence type="ECO:0000313" key="3">
    <source>
        <dbReference type="EMBL" id="MCW6536155.1"/>
    </source>
</evidence>
<dbReference type="EMBL" id="JANFAV010000011">
    <property type="protein sequence ID" value="MCW6536155.1"/>
    <property type="molecule type" value="Genomic_DNA"/>
</dbReference>
<name>A0AA41Z9W7_9SPHN</name>
<dbReference type="InterPro" id="IPR006860">
    <property type="entry name" value="FecR"/>
</dbReference>
<gene>
    <name evidence="3" type="ORF">NEE01_15345</name>
</gene>
<dbReference type="AlphaFoldDB" id="A0AA41Z9W7"/>
<feature type="domain" description="FecR protein" evidence="1">
    <location>
        <begin position="118"/>
        <end position="198"/>
    </location>
</feature>
<dbReference type="PANTHER" id="PTHR30273:SF2">
    <property type="entry name" value="PROTEIN FECR"/>
    <property type="match status" value="1"/>
</dbReference>